<dbReference type="GO" id="GO:0005829">
    <property type="term" value="C:cytosol"/>
    <property type="evidence" value="ECO:0007669"/>
    <property type="project" value="TreeGrafter"/>
</dbReference>
<dbReference type="PANTHER" id="PTHR43522:SF6">
    <property type="entry name" value="TRANSKETOLASE-LIKE PYRIMIDINE-BINDING DOMAIN-CONTAINING PROTEIN-RELATED"/>
    <property type="match status" value="1"/>
</dbReference>
<reference evidence="12" key="1">
    <citation type="journal article" date="2015" name="Genome Announc.">
        <title>Draft genome sequence of Talaromyces cellulolyticus strain Y-94, a source of lignocellulosic biomass-degrading enzymes.</title>
        <authorList>
            <person name="Fujii T."/>
            <person name="Koike H."/>
            <person name="Sawayama S."/>
            <person name="Yano S."/>
            <person name="Inoue H."/>
        </authorList>
    </citation>
    <scope>NUCLEOTIDE SEQUENCE [LARGE SCALE GENOMIC DNA]</scope>
    <source>
        <strain evidence="12">Y-94</strain>
    </source>
</reference>
<evidence type="ECO:0000256" key="9">
    <source>
        <dbReference type="SAM" id="Phobius"/>
    </source>
</evidence>
<dbReference type="Pfam" id="PF00456">
    <property type="entry name" value="Transketolase_N"/>
    <property type="match status" value="3"/>
</dbReference>
<feature type="domain" description="Transketolase-like pyrimidine-binding" evidence="10">
    <location>
        <begin position="367"/>
        <end position="542"/>
    </location>
</feature>
<evidence type="ECO:0000256" key="7">
    <source>
        <dbReference type="ARBA" id="ARBA00022842"/>
    </source>
</evidence>
<evidence type="ECO:0000313" key="11">
    <source>
        <dbReference type="EMBL" id="GAM35128.1"/>
    </source>
</evidence>
<keyword evidence="9" id="KW-0812">Transmembrane</keyword>
<evidence type="ECO:0000313" key="12">
    <source>
        <dbReference type="Proteomes" id="UP000053095"/>
    </source>
</evidence>
<keyword evidence="7" id="KW-0460">Magnesium</keyword>
<dbReference type="GO" id="GO:0005634">
    <property type="term" value="C:nucleus"/>
    <property type="evidence" value="ECO:0007669"/>
    <property type="project" value="TreeGrafter"/>
</dbReference>
<dbReference type="GO" id="GO:0006098">
    <property type="term" value="P:pentose-phosphate shunt"/>
    <property type="evidence" value="ECO:0007669"/>
    <property type="project" value="TreeGrafter"/>
</dbReference>
<dbReference type="Pfam" id="PF02779">
    <property type="entry name" value="Transket_pyr"/>
    <property type="match status" value="1"/>
</dbReference>
<proteinExistence type="inferred from homology"/>
<dbReference type="SUPFAM" id="SSF52922">
    <property type="entry name" value="TK C-terminal domain-like"/>
    <property type="match status" value="1"/>
</dbReference>
<keyword evidence="12" id="KW-1185">Reference proteome</keyword>
<dbReference type="Gene3D" id="3.40.50.920">
    <property type="match status" value="1"/>
</dbReference>
<evidence type="ECO:0000259" key="10">
    <source>
        <dbReference type="SMART" id="SM00861"/>
    </source>
</evidence>
<keyword evidence="9" id="KW-0472">Membrane</keyword>
<comment type="similarity">
    <text evidence="4">Belongs to the transketolase family.</text>
</comment>
<dbReference type="InterPro" id="IPR020826">
    <property type="entry name" value="Transketolase_BS"/>
</dbReference>
<evidence type="ECO:0000256" key="3">
    <source>
        <dbReference type="ARBA" id="ARBA00001964"/>
    </source>
</evidence>
<dbReference type="InterPro" id="IPR029061">
    <property type="entry name" value="THDP-binding"/>
</dbReference>
<dbReference type="InterPro" id="IPR005474">
    <property type="entry name" value="Transketolase_N"/>
</dbReference>
<sequence length="596" mass="65116">MMIQLALSDNIASDHKTLSEDERAVIAVRILAFDITHQNGGGHGGSAVGMAAIGVALRKYIMRYNPTDPDWIDRDRFVLSNGTPDLGRTSPQCLEVFRSSLLITLICILGHASMFLYIMNYLTGYDNWTMDELKRYGAAKENGFTTISHAHPDREVPDVEMTTGPLGQGIANAVGLAIASKNLGDRFNKDQFSPFTSRVYCMTDDGCLMEGVALEGKCEHAAGILSTSSAVHMTSRRSLQHSNQAKLISVKPVFISIRTVIGVGTLVAGTAKAHHGLFDTASIEASKRLIGINPRSTYTVPEIILEYFRERKTHGKMLQREWNQMLARYREAFPHEAEQVLSRMTGELDKIISQQLATLNSVDLRGLATREINGIVLERLWEWCPAMIGGGADLVNSNKVKYHESDVFGPATGFQGRFIRYGIREHAICATSNGLAGFAPGVFIPVTATFLMFYLYGAPAVRIGALSGLQVIHCATHDSFAEGQNGPTHQPVELDSLLRAMPNLTYIRPSDVEEVIGAWQYSLANSHGSSMISLARDPTVTIPNTNRNKVSKGCYVIQENENACITLASCGSNLHYAVAAAEMLEEGGFPTRVVSA</sequence>
<dbReference type="SUPFAM" id="SSF52518">
    <property type="entry name" value="Thiamin diphosphate-binding fold (THDP-binding)"/>
    <property type="match status" value="3"/>
</dbReference>
<keyword evidence="5" id="KW-0808">Transferase</keyword>
<keyword evidence="6" id="KW-0479">Metal-binding</keyword>
<evidence type="ECO:0000256" key="1">
    <source>
        <dbReference type="ARBA" id="ARBA00001941"/>
    </source>
</evidence>
<protein>
    <recommendedName>
        <fullName evidence="10">Transketolase-like pyrimidine-binding domain-containing protein</fullName>
    </recommendedName>
</protein>
<evidence type="ECO:0000256" key="8">
    <source>
        <dbReference type="ARBA" id="ARBA00023052"/>
    </source>
</evidence>
<dbReference type="Pfam" id="PF22613">
    <property type="entry name" value="Transketolase_C_1"/>
    <property type="match status" value="1"/>
</dbReference>
<comment type="caution">
    <text evidence="11">The sequence shown here is derived from an EMBL/GenBank/DDBJ whole genome shotgun (WGS) entry which is preliminary data.</text>
</comment>
<keyword evidence="9" id="KW-1133">Transmembrane helix</keyword>
<keyword evidence="8" id="KW-0786">Thiamine pyrophosphate</keyword>
<dbReference type="AlphaFoldDB" id="A0A6V8H1D9"/>
<dbReference type="InterPro" id="IPR055152">
    <property type="entry name" value="Transketolase-like_C_2"/>
</dbReference>
<feature type="transmembrane region" description="Helical" evidence="9">
    <location>
        <begin position="101"/>
        <end position="122"/>
    </location>
</feature>
<comment type="cofactor">
    <cofactor evidence="3">
        <name>thiamine diphosphate</name>
        <dbReference type="ChEBI" id="CHEBI:58937"/>
    </cofactor>
</comment>
<gene>
    <name evidence="11" type="ORF">TCE0_017f03201</name>
</gene>
<dbReference type="GO" id="GO:0046872">
    <property type="term" value="F:metal ion binding"/>
    <property type="evidence" value="ECO:0007669"/>
    <property type="project" value="UniProtKB-KW"/>
</dbReference>
<comment type="cofactor">
    <cofactor evidence="1">
        <name>Co(2+)</name>
        <dbReference type="ChEBI" id="CHEBI:48828"/>
    </cofactor>
</comment>
<dbReference type="InterPro" id="IPR033247">
    <property type="entry name" value="Transketolase_fam"/>
</dbReference>
<evidence type="ECO:0000256" key="4">
    <source>
        <dbReference type="ARBA" id="ARBA00007131"/>
    </source>
</evidence>
<organism evidence="11 12">
    <name type="scientific">Talaromyces pinophilus</name>
    <name type="common">Penicillium pinophilum</name>
    <dbReference type="NCBI Taxonomy" id="128442"/>
    <lineage>
        <taxon>Eukaryota</taxon>
        <taxon>Fungi</taxon>
        <taxon>Dikarya</taxon>
        <taxon>Ascomycota</taxon>
        <taxon>Pezizomycotina</taxon>
        <taxon>Eurotiomycetes</taxon>
        <taxon>Eurotiomycetidae</taxon>
        <taxon>Eurotiales</taxon>
        <taxon>Trichocomaceae</taxon>
        <taxon>Talaromyces</taxon>
        <taxon>Talaromyces sect. Talaromyces</taxon>
    </lineage>
</organism>
<dbReference type="GO" id="GO:0004802">
    <property type="term" value="F:transketolase activity"/>
    <property type="evidence" value="ECO:0007669"/>
    <property type="project" value="TreeGrafter"/>
</dbReference>
<dbReference type="PROSITE" id="PS00802">
    <property type="entry name" value="TRANSKETOLASE_2"/>
    <property type="match status" value="1"/>
</dbReference>
<dbReference type="Proteomes" id="UP000053095">
    <property type="component" value="Unassembled WGS sequence"/>
</dbReference>
<dbReference type="SMART" id="SM00861">
    <property type="entry name" value="Transket_pyr"/>
    <property type="match status" value="1"/>
</dbReference>
<dbReference type="InterPro" id="IPR009014">
    <property type="entry name" value="Transketo_C/PFOR_II"/>
</dbReference>
<name>A0A6V8H1D9_TALPI</name>
<comment type="cofactor">
    <cofactor evidence="2">
        <name>Mg(2+)</name>
        <dbReference type="ChEBI" id="CHEBI:18420"/>
    </cofactor>
</comment>
<accession>A0A6V8H1D9</accession>
<evidence type="ECO:0000256" key="2">
    <source>
        <dbReference type="ARBA" id="ARBA00001946"/>
    </source>
</evidence>
<dbReference type="PANTHER" id="PTHR43522">
    <property type="entry name" value="TRANSKETOLASE"/>
    <property type="match status" value="1"/>
</dbReference>
<evidence type="ECO:0000256" key="6">
    <source>
        <dbReference type="ARBA" id="ARBA00022723"/>
    </source>
</evidence>
<feature type="transmembrane region" description="Helical" evidence="9">
    <location>
        <begin position="435"/>
        <end position="456"/>
    </location>
</feature>
<dbReference type="CDD" id="cd07033">
    <property type="entry name" value="TPP_PYR_DXS_TK_like"/>
    <property type="match status" value="1"/>
</dbReference>
<dbReference type="EMBL" id="DF933813">
    <property type="protein sequence ID" value="GAM35128.1"/>
    <property type="molecule type" value="Genomic_DNA"/>
</dbReference>
<dbReference type="InterPro" id="IPR005475">
    <property type="entry name" value="Transketolase-like_Pyr-bd"/>
</dbReference>
<dbReference type="Gene3D" id="3.40.50.970">
    <property type="match status" value="4"/>
</dbReference>
<evidence type="ECO:0000256" key="5">
    <source>
        <dbReference type="ARBA" id="ARBA00022679"/>
    </source>
</evidence>